<keyword evidence="2" id="KW-1185">Reference proteome</keyword>
<dbReference type="EMBL" id="CM040977">
    <property type="protein sequence ID" value="MCJ8730338.1"/>
    <property type="molecule type" value="Genomic_DNA"/>
</dbReference>
<comment type="caution">
    <text evidence="1">The sequence shown here is derived from an EMBL/GenBank/DDBJ whole genome shotgun (WGS) entry which is preliminary data.</text>
</comment>
<gene>
    <name evidence="1" type="ORF">PDJAM_G00183120</name>
</gene>
<name>A0ACC5Y3Z8_9TELE</name>
<accession>A0ACC5Y3Z8</accession>
<dbReference type="Proteomes" id="UP000830395">
    <property type="component" value="Chromosome 3"/>
</dbReference>
<organism evidence="1 2">
    <name type="scientific">Pangasius djambal</name>
    <dbReference type="NCBI Taxonomy" id="1691987"/>
    <lineage>
        <taxon>Eukaryota</taxon>
        <taxon>Metazoa</taxon>
        <taxon>Chordata</taxon>
        <taxon>Craniata</taxon>
        <taxon>Vertebrata</taxon>
        <taxon>Euteleostomi</taxon>
        <taxon>Actinopterygii</taxon>
        <taxon>Neopterygii</taxon>
        <taxon>Teleostei</taxon>
        <taxon>Ostariophysi</taxon>
        <taxon>Siluriformes</taxon>
        <taxon>Pangasiidae</taxon>
        <taxon>Pangasius</taxon>
    </lineage>
</organism>
<sequence>MGAKPSKRDKGMIKGVVPLDTGTAAMLGVLQGTRGKNDEDEDSGSEREFDEPLCALVQNCTMLHNIVGPACIFLRQGFAQAQLSSLHNHYIPEFPSPSAQHHVNPETGDLSTDKHLFM</sequence>
<evidence type="ECO:0000313" key="1">
    <source>
        <dbReference type="EMBL" id="MCJ8730338.1"/>
    </source>
</evidence>
<reference evidence="1" key="1">
    <citation type="submission" date="2020-02" db="EMBL/GenBank/DDBJ databases">
        <title>Genome sequencing of the panga catfish, Pangasius djambal.</title>
        <authorList>
            <person name="Wen M."/>
            <person name="Zahm M."/>
            <person name="Roques C."/>
            <person name="Cabau C."/>
            <person name="Klopp C."/>
            <person name="Donnadieu C."/>
            <person name="Jouanno E."/>
            <person name="Avarre J.-C."/>
            <person name="Campet M."/>
            <person name="Ha T."/>
            <person name="Dugue R."/>
            <person name="Lampietro C."/>
            <person name="Louis A."/>
            <person name="Herpin A."/>
            <person name="Echchiki A."/>
            <person name="Berthelot C."/>
            <person name="Parey E."/>
            <person name="Roest-Crollius H."/>
            <person name="Braasch I."/>
            <person name="Postlethwait J.H."/>
            <person name="Bobe J."/>
            <person name="Montfort J."/>
            <person name="Bouchez O."/>
            <person name="Begum T."/>
            <person name="Schartl M."/>
            <person name="Gustiano R."/>
            <person name="Guiguen Y."/>
        </authorList>
    </citation>
    <scope>NUCLEOTIDE SEQUENCE</scope>
    <source>
        <strain evidence="1">Pdj_M5554</strain>
    </source>
</reference>
<proteinExistence type="predicted"/>
<evidence type="ECO:0000313" key="2">
    <source>
        <dbReference type="Proteomes" id="UP000830395"/>
    </source>
</evidence>
<protein>
    <submittedName>
        <fullName evidence="1">Uncharacterized protein</fullName>
    </submittedName>
</protein>